<comment type="caution">
    <text evidence="2">The sequence shown here is derived from an EMBL/GenBank/DDBJ whole genome shotgun (WGS) entry which is preliminary data.</text>
</comment>
<feature type="compositionally biased region" description="Basic and acidic residues" evidence="1">
    <location>
        <begin position="7"/>
        <end position="21"/>
    </location>
</feature>
<dbReference type="InterPro" id="IPR022198">
    <property type="entry name" value="DUF3723"/>
</dbReference>
<sequence>MRHYPKVAKEPEKDNPVVKASREKTDKTVLYNMTILVQTLRFDSPQIRKLVAQSPDCQITYAALVKVRKPDRYRYNSDMLDIIIDQIVDCFRLAVSLDHQPSSEYIDSQEIQPRAWCGHPRANAQNQDHQCIFFNQLHNDEASAIRRASAFFERRYVYFAFFGKLAGGSLDSSMSIEGSPPGSISPLSPLFVGLSPFGESRHNAFPDASLHISGEVGQRRETAREERRHQKWAEKQRRREERH</sequence>
<organism evidence="2 3">
    <name type="scientific">Petromyces alliaceus</name>
    <name type="common">Aspergillus alliaceus</name>
    <dbReference type="NCBI Taxonomy" id="209559"/>
    <lineage>
        <taxon>Eukaryota</taxon>
        <taxon>Fungi</taxon>
        <taxon>Dikarya</taxon>
        <taxon>Ascomycota</taxon>
        <taxon>Pezizomycotina</taxon>
        <taxon>Eurotiomycetes</taxon>
        <taxon>Eurotiomycetidae</taxon>
        <taxon>Eurotiales</taxon>
        <taxon>Aspergillaceae</taxon>
        <taxon>Aspergillus</taxon>
        <taxon>Aspergillus subgen. Circumdati</taxon>
    </lineage>
</organism>
<feature type="region of interest" description="Disordered" evidence="1">
    <location>
        <begin position="208"/>
        <end position="243"/>
    </location>
</feature>
<dbReference type="EMBL" id="SPNV01000340">
    <property type="protein sequence ID" value="KAF5856178.1"/>
    <property type="molecule type" value="Genomic_DNA"/>
</dbReference>
<keyword evidence="3" id="KW-1185">Reference proteome</keyword>
<feature type="region of interest" description="Disordered" evidence="1">
    <location>
        <begin position="1"/>
        <end position="21"/>
    </location>
</feature>
<accession>A0A8H5ZST3</accession>
<name>A0A8H5ZST3_PETAA</name>
<gene>
    <name evidence="2" type="ORF">ETB97_007788</name>
</gene>
<evidence type="ECO:0000256" key="1">
    <source>
        <dbReference type="SAM" id="MobiDB-lite"/>
    </source>
</evidence>
<protein>
    <submittedName>
        <fullName evidence="2">Uncharacterized protein</fullName>
    </submittedName>
</protein>
<dbReference type="Proteomes" id="UP000541154">
    <property type="component" value="Unassembled WGS sequence"/>
</dbReference>
<evidence type="ECO:0000313" key="2">
    <source>
        <dbReference type="EMBL" id="KAF5856178.1"/>
    </source>
</evidence>
<dbReference type="Pfam" id="PF12520">
    <property type="entry name" value="DUF3723"/>
    <property type="match status" value="1"/>
</dbReference>
<proteinExistence type="predicted"/>
<dbReference type="AlphaFoldDB" id="A0A8H5ZST3"/>
<evidence type="ECO:0000313" key="3">
    <source>
        <dbReference type="Proteomes" id="UP000541154"/>
    </source>
</evidence>
<reference evidence="2 3" key="1">
    <citation type="submission" date="2019-04" db="EMBL/GenBank/DDBJ databases">
        <title>Aspergillus burnettii sp. nov., novel species from soil in southeast Queensland.</title>
        <authorList>
            <person name="Gilchrist C.L.M."/>
            <person name="Pitt J.I."/>
            <person name="Lange L."/>
            <person name="Lacey H.J."/>
            <person name="Vuong D."/>
            <person name="Midgley D.J."/>
            <person name="Greenfield P."/>
            <person name="Bradbury M."/>
            <person name="Lacey E."/>
            <person name="Busk P.K."/>
            <person name="Pilgaard B."/>
            <person name="Chooi Y.H."/>
            <person name="Piggott A.M."/>
        </authorList>
    </citation>
    <scope>NUCLEOTIDE SEQUENCE [LARGE SCALE GENOMIC DNA]</scope>
    <source>
        <strain evidence="2 3">FRR 5400</strain>
    </source>
</reference>
<feature type="compositionally biased region" description="Basic and acidic residues" evidence="1">
    <location>
        <begin position="217"/>
        <end position="243"/>
    </location>
</feature>